<evidence type="ECO:0000256" key="1">
    <source>
        <dbReference type="SAM" id="MobiDB-lite"/>
    </source>
</evidence>
<dbReference type="OrthoDB" id="3250101at2759"/>
<proteinExistence type="predicted"/>
<sequence length="236" mass="27427">MENPFGEAIFNIDRDRPMSWLLKKKDRLTALHPEMYETMIHKMLLRKCCGDLEHAMRRRFIEPCFTEDYINAMEDITIPTKIGKHLYKQLIDNNTSGKPISIPNETQDRSPLKCHECGITSYLDNKFPKKTIIYEIEIKKSEDTKETNDVSLHESDSEPSEEDLPDQLSIENINVSFEVTEVHTHLPQYSDECMELIHVQDSKMQKAKPAKGEFYTTGSSSITNIVIKKQRRQDMS</sequence>
<gene>
    <name evidence="2" type="ORF">O181_011379</name>
</gene>
<feature type="region of interest" description="Disordered" evidence="1">
    <location>
        <begin position="144"/>
        <end position="167"/>
    </location>
</feature>
<keyword evidence="3" id="KW-1185">Reference proteome</keyword>
<dbReference type="AlphaFoldDB" id="A0A9Q3BUC5"/>
<dbReference type="Proteomes" id="UP000765509">
    <property type="component" value="Unassembled WGS sequence"/>
</dbReference>
<protein>
    <submittedName>
        <fullName evidence="2">Uncharacterized protein</fullName>
    </submittedName>
</protein>
<organism evidence="2 3">
    <name type="scientific">Austropuccinia psidii MF-1</name>
    <dbReference type="NCBI Taxonomy" id="1389203"/>
    <lineage>
        <taxon>Eukaryota</taxon>
        <taxon>Fungi</taxon>
        <taxon>Dikarya</taxon>
        <taxon>Basidiomycota</taxon>
        <taxon>Pucciniomycotina</taxon>
        <taxon>Pucciniomycetes</taxon>
        <taxon>Pucciniales</taxon>
        <taxon>Sphaerophragmiaceae</taxon>
        <taxon>Austropuccinia</taxon>
    </lineage>
</organism>
<reference evidence="2" key="1">
    <citation type="submission" date="2021-03" db="EMBL/GenBank/DDBJ databases">
        <title>Draft genome sequence of rust myrtle Austropuccinia psidii MF-1, a brazilian biotype.</title>
        <authorList>
            <person name="Quecine M.C."/>
            <person name="Pachon D.M.R."/>
            <person name="Bonatelli M.L."/>
            <person name="Correr F.H."/>
            <person name="Franceschini L.M."/>
            <person name="Leite T.F."/>
            <person name="Margarido G.R.A."/>
            <person name="Almeida C.A."/>
            <person name="Ferrarezi J.A."/>
            <person name="Labate C.A."/>
        </authorList>
    </citation>
    <scope>NUCLEOTIDE SEQUENCE</scope>
    <source>
        <strain evidence="2">MF-1</strain>
    </source>
</reference>
<dbReference type="EMBL" id="AVOT02002827">
    <property type="protein sequence ID" value="MBW0471664.1"/>
    <property type="molecule type" value="Genomic_DNA"/>
</dbReference>
<name>A0A9Q3BUC5_9BASI</name>
<accession>A0A9Q3BUC5</accession>
<evidence type="ECO:0000313" key="2">
    <source>
        <dbReference type="EMBL" id="MBW0471664.1"/>
    </source>
</evidence>
<evidence type="ECO:0000313" key="3">
    <source>
        <dbReference type="Proteomes" id="UP000765509"/>
    </source>
</evidence>
<feature type="compositionally biased region" description="Basic and acidic residues" evidence="1">
    <location>
        <begin position="144"/>
        <end position="156"/>
    </location>
</feature>
<comment type="caution">
    <text evidence="2">The sequence shown here is derived from an EMBL/GenBank/DDBJ whole genome shotgun (WGS) entry which is preliminary data.</text>
</comment>